<dbReference type="InterPro" id="IPR027843">
    <property type="entry name" value="DUF4440"/>
</dbReference>
<name>A0ABS6I3L4_9MICC</name>
<proteinExistence type="predicted"/>
<evidence type="ECO:0000313" key="3">
    <source>
        <dbReference type="Proteomes" id="UP000824166"/>
    </source>
</evidence>
<dbReference type="RefSeq" id="WP_216922099.1">
    <property type="nucleotide sequence ID" value="NZ_JAHOPC010000001.1"/>
</dbReference>
<feature type="domain" description="DUF4440" evidence="1">
    <location>
        <begin position="20"/>
        <end position="124"/>
    </location>
</feature>
<keyword evidence="3" id="KW-1185">Reference proteome</keyword>
<evidence type="ECO:0000259" key="1">
    <source>
        <dbReference type="Pfam" id="PF14534"/>
    </source>
</evidence>
<gene>
    <name evidence="2" type="ORF">KSW38_01775</name>
</gene>
<accession>A0ABS6I3L4</accession>
<dbReference type="Proteomes" id="UP000824166">
    <property type="component" value="Unassembled WGS sequence"/>
</dbReference>
<dbReference type="EMBL" id="JAHOPC010000001">
    <property type="protein sequence ID" value="MBU8865024.1"/>
    <property type="molecule type" value="Genomic_DNA"/>
</dbReference>
<sequence>MDPREEFLAWAEPALHAAESALVNGDPSRRIEMWSHREPVSLFGAVGVSATGWTQLEPTFRRVASRLTDGQDVTLDVMAYDVVGDMAYTAAVVRFTGTIDGSAPRPFALRATSVFRREEGEWKVIHEHTDFVSPEDTMPSGGS</sequence>
<reference evidence="2 3" key="1">
    <citation type="submission" date="2021-06" db="EMBL/GenBank/DDBJ databases">
        <authorList>
            <person name="Jeong J.W."/>
        </authorList>
    </citation>
    <scope>NUCLEOTIDE SEQUENCE [LARGE SCALE GENOMIC DNA]</scope>
    <source>
        <strain evidence="2 3">MMS21-TAE1-1</strain>
    </source>
</reference>
<comment type="caution">
    <text evidence="2">The sequence shown here is derived from an EMBL/GenBank/DDBJ whole genome shotgun (WGS) entry which is preliminary data.</text>
</comment>
<organism evidence="2 3">
    <name type="scientific">Paenarthrobacter aromaticivorans</name>
    <dbReference type="NCBI Taxonomy" id="2849150"/>
    <lineage>
        <taxon>Bacteria</taxon>
        <taxon>Bacillati</taxon>
        <taxon>Actinomycetota</taxon>
        <taxon>Actinomycetes</taxon>
        <taxon>Micrococcales</taxon>
        <taxon>Micrococcaceae</taxon>
        <taxon>Paenarthrobacter</taxon>
    </lineage>
</organism>
<protein>
    <submittedName>
        <fullName evidence="2">DUF4440 domain-containing protein</fullName>
    </submittedName>
</protein>
<dbReference type="Pfam" id="PF14534">
    <property type="entry name" value="DUF4440"/>
    <property type="match status" value="1"/>
</dbReference>
<evidence type="ECO:0000313" key="2">
    <source>
        <dbReference type="EMBL" id="MBU8865024.1"/>
    </source>
</evidence>